<evidence type="ECO:0000259" key="1">
    <source>
        <dbReference type="Pfam" id="PF12146"/>
    </source>
</evidence>
<dbReference type="PATRIC" id="fig|1262666.3.peg.1892"/>
<comment type="caution">
    <text evidence="2">The sequence shown here is derived from an EMBL/GenBank/DDBJ whole genome shotgun (WGS) entry which is preliminary data.</text>
</comment>
<dbReference type="OrthoDB" id="9805423at2"/>
<sequence>MTEASPILFIPGWGATGQAWDGIRSELPGSCTHVLGWVEALRDESAIETALSSRSEPWLLVGWSLGALLALRAALKSPALLRGLVLVSGTARMCADHDYPGADPRALRNMRARLSRDPGRVLSDFAGACLAPDGDEALRARYLDQARQFPAADLTLGLDALAKLDLRAQAATLAVPALLIHGERDAIIPVESARALAEQAPGARLEILEHRGHALPFTAPLDLTRLIRNFTA</sequence>
<name>M5PSK6_DESAF</name>
<dbReference type="InterPro" id="IPR000073">
    <property type="entry name" value="AB_hydrolase_1"/>
</dbReference>
<gene>
    <name evidence="2" type="ORF">PCS_01870</name>
</gene>
<dbReference type="InterPro" id="IPR029058">
    <property type="entry name" value="AB_hydrolase_fold"/>
</dbReference>
<dbReference type="InterPro" id="IPR022742">
    <property type="entry name" value="Hydrolase_4"/>
</dbReference>
<evidence type="ECO:0000313" key="3">
    <source>
        <dbReference type="Proteomes" id="UP000011922"/>
    </source>
</evidence>
<dbReference type="RefSeq" id="WP_005986459.1">
    <property type="nucleotide sequence ID" value="NZ_AOSV01000019.1"/>
</dbReference>
<evidence type="ECO:0000313" key="2">
    <source>
        <dbReference type="EMBL" id="EMG37357.1"/>
    </source>
</evidence>
<accession>M5PSK6</accession>
<dbReference type="GO" id="GO:0016746">
    <property type="term" value="F:acyltransferase activity"/>
    <property type="evidence" value="ECO:0007669"/>
    <property type="project" value="UniProtKB-KW"/>
</dbReference>
<dbReference type="PANTHER" id="PTHR43689">
    <property type="entry name" value="HYDROLASE"/>
    <property type="match status" value="1"/>
</dbReference>
<proteinExistence type="predicted"/>
<keyword evidence="2" id="KW-0012">Acyltransferase</keyword>
<dbReference type="AlphaFoldDB" id="M5PSK6"/>
<dbReference type="Pfam" id="PF12146">
    <property type="entry name" value="Hydrolase_4"/>
    <property type="match status" value="1"/>
</dbReference>
<dbReference type="EMBL" id="AOSV01000019">
    <property type="protein sequence ID" value="EMG37357.1"/>
    <property type="molecule type" value="Genomic_DNA"/>
</dbReference>
<dbReference type="Proteomes" id="UP000011922">
    <property type="component" value="Unassembled WGS sequence"/>
</dbReference>
<dbReference type="PRINTS" id="PR00111">
    <property type="entry name" value="ABHYDROLASE"/>
</dbReference>
<keyword evidence="2" id="KW-0378">Hydrolase</keyword>
<dbReference type="Gene3D" id="3.40.50.1820">
    <property type="entry name" value="alpha/beta hydrolase"/>
    <property type="match status" value="1"/>
</dbReference>
<dbReference type="PANTHER" id="PTHR43689:SF8">
    <property type="entry name" value="ALPHA_BETA-HYDROLASES SUPERFAMILY PROTEIN"/>
    <property type="match status" value="1"/>
</dbReference>
<protein>
    <submittedName>
        <fullName evidence="2">Putative hydrolase or acyltransferase of alpha/beta superfamily</fullName>
    </submittedName>
</protein>
<keyword evidence="2" id="KW-0808">Transferase</keyword>
<feature type="domain" description="Serine aminopeptidase S33" evidence="1">
    <location>
        <begin position="29"/>
        <end position="215"/>
    </location>
</feature>
<organism evidence="2 3">
    <name type="scientific">Desulfocurvibacter africanus PCS</name>
    <dbReference type="NCBI Taxonomy" id="1262666"/>
    <lineage>
        <taxon>Bacteria</taxon>
        <taxon>Pseudomonadati</taxon>
        <taxon>Thermodesulfobacteriota</taxon>
        <taxon>Desulfovibrionia</taxon>
        <taxon>Desulfovibrionales</taxon>
        <taxon>Desulfovibrionaceae</taxon>
        <taxon>Desulfocurvibacter</taxon>
    </lineage>
</organism>
<dbReference type="GO" id="GO:0016787">
    <property type="term" value="F:hydrolase activity"/>
    <property type="evidence" value="ECO:0007669"/>
    <property type="project" value="UniProtKB-KW"/>
</dbReference>
<reference evidence="2 3" key="1">
    <citation type="journal article" date="2013" name="Genome Announc.">
        <title>Draft Genome Sequence for Desulfovibrio africanus Strain PCS.</title>
        <authorList>
            <person name="Brown S.D."/>
            <person name="Utturkar S.M."/>
            <person name="Arkin A.P."/>
            <person name="Deutschbauer A.M."/>
            <person name="Elias D.A."/>
            <person name="Hazen T.C."/>
            <person name="Chakraborty R."/>
        </authorList>
    </citation>
    <scope>NUCLEOTIDE SEQUENCE [LARGE SCALE GENOMIC DNA]</scope>
    <source>
        <strain evidence="2 3">PCS</strain>
    </source>
</reference>
<dbReference type="SUPFAM" id="SSF53474">
    <property type="entry name" value="alpha/beta-Hydrolases"/>
    <property type="match status" value="1"/>
</dbReference>